<comment type="caution">
    <text evidence="1">The sequence shown here is derived from an EMBL/GenBank/DDBJ whole genome shotgun (WGS) entry which is preliminary data.</text>
</comment>
<sequence>MNEMANNIYVKITGLSQGDISAGCGTYDSLGNKYQANHRDQILVLQLDHLITREQKVNHHAINFFKPIDKSSPLLAMALDSDERLELIFDMYRTSRFGTQELFYTVEARRATLSKISIVYPHSIDHSDRQPEEMISVLYRDITWKHHSAGTSGYSIWDERAY</sequence>
<dbReference type="Proteomes" id="UP000078504">
    <property type="component" value="Unassembled WGS sequence"/>
</dbReference>
<organism evidence="1 2">
    <name type="scientific">Buttiauxella gaviniae ATCC 51604</name>
    <dbReference type="NCBI Taxonomy" id="1354253"/>
    <lineage>
        <taxon>Bacteria</taxon>
        <taxon>Pseudomonadati</taxon>
        <taxon>Pseudomonadota</taxon>
        <taxon>Gammaproteobacteria</taxon>
        <taxon>Enterobacterales</taxon>
        <taxon>Enterobacteriaceae</taxon>
        <taxon>Buttiauxella</taxon>
    </lineage>
</organism>
<dbReference type="AlphaFoldDB" id="A0A1B7I5L2"/>
<dbReference type="PANTHER" id="PTHR34319:SF7">
    <property type="entry name" value="HNH ENDONUCLEASE DOMAIN-CONTAINING PROTEIN"/>
    <property type="match status" value="1"/>
</dbReference>
<dbReference type="InterPro" id="IPR008514">
    <property type="entry name" value="T6SS_Hcp"/>
</dbReference>
<gene>
    <name evidence="1" type="ORF">M977_00613</name>
</gene>
<dbReference type="Gene3D" id="2.30.110.20">
    <property type="entry name" value="Hcp1-like"/>
    <property type="match status" value="1"/>
</dbReference>
<dbReference type="InterPro" id="IPR036624">
    <property type="entry name" value="Hcp1-lik_sf"/>
</dbReference>
<evidence type="ECO:0000313" key="2">
    <source>
        <dbReference type="Proteomes" id="UP000078504"/>
    </source>
</evidence>
<dbReference type="SUPFAM" id="SSF141452">
    <property type="entry name" value="Hcp1-like"/>
    <property type="match status" value="1"/>
</dbReference>
<accession>A0A1B7I5L2</accession>
<reference evidence="1 2" key="1">
    <citation type="submission" date="2016-04" db="EMBL/GenBank/DDBJ databases">
        <title>ATOL: Assembling a taxonomically balanced genome-scale reconstruction of the evolutionary history of the Enterobacteriaceae.</title>
        <authorList>
            <person name="Plunkett G.III."/>
            <person name="Neeno-Eckwall E.C."/>
            <person name="Glasner J.D."/>
            <person name="Perna N.T."/>
        </authorList>
    </citation>
    <scope>NUCLEOTIDE SEQUENCE [LARGE SCALE GENOMIC DNA]</scope>
    <source>
        <strain evidence="1 2">ATCC 51604</strain>
    </source>
</reference>
<dbReference type="PATRIC" id="fig|1354253.4.peg.630"/>
<dbReference type="EMBL" id="LXEP01000004">
    <property type="protein sequence ID" value="OAT23699.1"/>
    <property type="molecule type" value="Genomic_DNA"/>
</dbReference>
<proteinExistence type="predicted"/>
<name>A0A1B7I5L2_9ENTR</name>
<dbReference type="InterPro" id="IPR052947">
    <property type="entry name" value="T6SS_Hcp1_domain"/>
</dbReference>
<protein>
    <submittedName>
        <fullName evidence="1">Hcp family secreted protein</fullName>
    </submittedName>
</protein>
<evidence type="ECO:0000313" key="1">
    <source>
        <dbReference type="EMBL" id="OAT23699.1"/>
    </source>
</evidence>
<dbReference type="PANTHER" id="PTHR34319">
    <property type="entry name" value="MAJOR EXPORTED PROTEIN"/>
    <property type="match status" value="1"/>
</dbReference>
<dbReference type="NCBIfam" id="TIGR03344">
    <property type="entry name" value="VI_effect_Hcp1"/>
    <property type="match status" value="1"/>
</dbReference>
<dbReference type="Pfam" id="PF05638">
    <property type="entry name" value="T6SS_HCP"/>
    <property type="match status" value="1"/>
</dbReference>